<dbReference type="Proteomes" id="UP001451303">
    <property type="component" value="Unassembled WGS sequence"/>
</dbReference>
<name>A0ABR3D4B5_NEUIN</name>
<feature type="domain" description="C2H2-type" evidence="2">
    <location>
        <begin position="208"/>
        <end position="238"/>
    </location>
</feature>
<evidence type="ECO:0000256" key="1">
    <source>
        <dbReference type="SAM" id="MobiDB-lite"/>
    </source>
</evidence>
<keyword evidence="4" id="KW-1185">Reference proteome</keyword>
<comment type="caution">
    <text evidence="3">The sequence shown here is derived from an EMBL/GenBank/DDBJ whole genome shotgun (WGS) entry which is preliminary data.</text>
</comment>
<dbReference type="Gene3D" id="3.30.160.60">
    <property type="entry name" value="Classic Zinc Finger"/>
    <property type="match status" value="1"/>
</dbReference>
<gene>
    <name evidence="3" type="ORF">QR685DRAFT_480841</name>
</gene>
<dbReference type="InterPro" id="IPR013087">
    <property type="entry name" value="Znf_C2H2_type"/>
</dbReference>
<evidence type="ECO:0000313" key="4">
    <source>
        <dbReference type="Proteomes" id="UP001451303"/>
    </source>
</evidence>
<evidence type="ECO:0000313" key="3">
    <source>
        <dbReference type="EMBL" id="KAL0467449.1"/>
    </source>
</evidence>
<feature type="domain" description="C2H2-type" evidence="2">
    <location>
        <begin position="160"/>
        <end position="184"/>
    </location>
</feature>
<protein>
    <recommendedName>
        <fullName evidence="2">C2H2-type domain-containing protein</fullName>
    </recommendedName>
</protein>
<organism evidence="3 4">
    <name type="scientific">Neurospora intermedia</name>
    <dbReference type="NCBI Taxonomy" id="5142"/>
    <lineage>
        <taxon>Eukaryota</taxon>
        <taxon>Fungi</taxon>
        <taxon>Dikarya</taxon>
        <taxon>Ascomycota</taxon>
        <taxon>Pezizomycotina</taxon>
        <taxon>Sordariomycetes</taxon>
        <taxon>Sordariomycetidae</taxon>
        <taxon>Sordariales</taxon>
        <taxon>Sordariaceae</taxon>
        <taxon>Neurospora</taxon>
    </lineage>
</organism>
<evidence type="ECO:0000259" key="2">
    <source>
        <dbReference type="SMART" id="SM00355"/>
    </source>
</evidence>
<feature type="region of interest" description="Disordered" evidence="1">
    <location>
        <begin position="77"/>
        <end position="148"/>
    </location>
</feature>
<accession>A0ABR3D4B5</accession>
<feature type="region of interest" description="Disordered" evidence="1">
    <location>
        <begin position="177"/>
        <end position="206"/>
    </location>
</feature>
<dbReference type="EMBL" id="JAVLET010000009">
    <property type="protein sequence ID" value="KAL0467449.1"/>
    <property type="molecule type" value="Genomic_DNA"/>
</dbReference>
<proteinExistence type="predicted"/>
<reference evidence="3 4" key="1">
    <citation type="submission" date="2023-09" db="EMBL/GenBank/DDBJ databases">
        <title>Multi-omics analysis of a traditional fermented food reveals byproduct-associated fungal strains for waste-to-food upcycling.</title>
        <authorList>
            <consortium name="Lawrence Berkeley National Laboratory"/>
            <person name="Rekdal V.M."/>
            <person name="Villalobos-Escobedo J.M."/>
            <person name="Rodriguez-Valeron N."/>
            <person name="Garcia M.O."/>
            <person name="Vasquez D.P."/>
            <person name="Damayanti I."/>
            <person name="Sorensen P.M."/>
            <person name="Baidoo E.E."/>
            <person name="De Carvalho A.C."/>
            <person name="Riley R."/>
            <person name="Lipzen A."/>
            <person name="He G."/>
            <person name="Yan M."/>
            <person name="Haridas S."/>
            <person name="Daum C."/>
            <person name="Yoshinaga Y."/>
            <person name="Ng V."/>
            <person name="Grigoriev I.V."/>
            <person name="Munk R."/>
            <person name="Nuraida L."/>
            <person name="Wijaya C.H."/>
            <person name="Morales P.-C."/>
            <person name="Keasling J.D."/>
        </authorList>
    </citation>
    <scope>NUCLEOTIDE SEQUENCE [LARGE SCALE GENOMIC DNA]</scope>
    <source>
        <strain evidence="3 4">FGSC 2613</strain>
    </source>
</reference>
<dbReference type="SMART" id="SM00355">
    <property type="entry name" value="ZnF_C2H2"/>
    <property type="match status" value="2"/>
</dbReference>
<sequence>MTDTLPYRHADGAHEADMALWPDDQELQLLPANVSPLMETAVWFNPYINAQATVGILSAEPGFTKTINFHDFNPEGLTTPQQDQGHHAYPDVPGETGVHEGGGGGDLLNRNGIIEQPDFNTANNVFSPPLSQSELPSPSVGAGPSEVDMVNNPGTRGRRYTCQPCSFSSNIKRDFKRHQNTRKHQSNATRSMATLDVTGKPSSSATGWPCPVQHCKFSDASMMFTREDNLMRHIRKEHVHGTEAKKQTQD</sequence>
<feature type="compositionally biased region" description="Low complexity" evidence="1">
    <location>
        <begin position="127"/>
        <end position="139"/>
    </location>
</feature>